<comment type="catalytic activity">
    <reaction evidence="6">
        <text>L-lysyl-[protein] + 3 S-adenosyl-L-methionine = N(6),N(6),N(6)-trimethyl-L-lysyl-[protein] + 3 S-adenosyl-L-homocysteine + 3 H(+)</text>
        <dbReference type="Rhea" id="RHEA:54192"/>
        <dbReference type="Rhea" id="RHEA-COMP:9752"/>
        <dbReference type="Rhea" id="RHEA-COMP:13826"/>
        <dbReference type="ChEBI" id="CHEBI:15378"/>
        <dbReference type="ChEBI" id="CHEBI:29969"/>
        <dbReference type="ChEBI" id="CHEBI:57856"/>
        <dbReference type="ChEBI" id="CHEBI:59789"/>
        <dbReference type="ChEBI" id="CHEBI:61961"/>
    </reaction>
</comment>
<name>A0ABY5ZSE6_9BACT</name>
<dbReference type="GO" id="GO:0008168">
    <property type="term" value="F:methyltransferase activity"/>
    <property type="evidence" value="ECO:0007669"/>
    <property type="project" value="UniProtKB-KW"/>
</dbReference>
<evidence type="ECO:0000313" key="8">
    <source>
        <dbReference type="Proteomes" id="UP001060414"/>
    </source>
</evidence>
<dbReference type="RefSeq" id="WP_260748508.1">
    <property type="nucleotide sequence ID" value="NZ_CP092109.1"/>
</dbReference>
<dbReference type="EMBL" id="CP092109">
    <property type="protein sequence ID" value="UWZ80151.1"/>
    <property type="molecule type" value="Genomic_DNA"/>
</dbReference>
<dbReference type="PIRSF" id="PIRSF000401">
    <property type="entry name" value="RPL11_MTase"/>
    <property type="match status" value="1"/>
</dbReference>
<comment type="subcellular location">
    <subcellularLocation>
        <location evidence="6">Cytoplasm</location>
    </subcellularLocation>
</comment>
<keyword evidence="4 6" id="KW-0808">Transferase</keyword>
<feature type="binding site" evidence="6">
    <location>
        <position position="152"/>
    </location>
    <ligand>
        <name>S-adenosyl-L-methionine</name>
        <dbReference type="ChEBI" id="CHEBI:59789"/>
    </ligand>
</feature>
<evidence type="ECO:0000256" key="2">
    <source>
        <dbReference type="ARBA" id="ARBA00022490"/>
    </source>
</evidence>
<evidence type="ECO:0000256" key="5">
    <source>
        <dbReference type="ARBA" id="ARBA00022691"/>
    </source>
</evidence>
<dbReference type="GO" id="GO:0005840">
    <property type="term" value="C:ribosome"/>
    <property type="evidence" value="ECO:0007669"/>
    <property type="project" value="UniProtKB-KW"/>
</dbReference>
<dbReference type="InterPro" id="IPR004498">
    <property type="entry name" value="Ribosomal_PrmA_MeTrfase"/>
</dbReference>
<keyword evidence="7" id="KW-0689">Ribosomal protein</keyword>
<evidence type="ECO:0000256" key="1">
    <source>
        <dbReference type="ARBA" id="ARBA00009741"/>
    </source>
</evidence>
<keyword evidence="2 6" id="KW-0963">Cytoplasm</keyword>
<dbReference type="SUPFAM" id="SSF53335">
    <property type="entry name" value="S-adenosyl-L-methionine-dependent methyltransferases"/>
    <property type="match status" value="1"/>
</dbReference>
<dbReference type="PANTHER" id="PTHR43648">
    <property type="entry name" value="ELECTRON TRANSFER FLAVOPROTEIN BETA SUBUNIT LYSINE METHYLTRANSFERASE"/>
    <property type="match status" value="1"/>
</dbReference>
<dbReference type="CDD" id="cd02440">
    <property type="entry name" value="AdoMet_MTases"/>
    <property type="match status" value="1"/>
</dbReference>
<proteinExistence type="inferred from homology"/>
<dbReference type="GO" id="GO:0032259">
    <property type="term" value="P:methylation"/>
    <property type="evidence" value="ECO:0007669"/>
    <property type="project" value="UniProtKB-KW"/>
</dbReference>
<dbReference type="PANTHER" id="PTHR43648:SF1">
    <property type="entry name" value="ELECTRON TRANSFER FLAVOPROTEIN BETA SUBUNIT LYSINE METHYLTRANSFERASE"/>
    <property type="match status" value="1"/>
</dbReference>
<sequence length="305" mass="32520">MDNKWLELHISVPAAAVDLVCAGLATLGSTGVRVFERQLDTFVAPDPDADAPESYPLRAYFPAEQDGDALLKCINEALGPLRAMFAHGWSEARLEAVSGDDWSESWKQHFPVFRVGKLVVRPSWEEVTAAPDEALLTLDPGMAFGTGTHATTRLCLEALVATLDTLDRAPRVLDVGTGSGILAIAAAMLGAGEVVACDLDAEACRVAQDNAAANGMAAAVEITSRPLEELGAGFDIVLANILAEENVRLAGELVARLAPGATLILSGILREKESLARRGFAPFGLEGPRLSERDEWICLTYRRAD</sequence>
<accession>A0ABY5ZSE6</accession>
<organism evidence="7 8">
    <name type="scientific">Geoalkalibacter halelectricus</name>
    <dbReference type="NCBI Taxonomy" id="2847045"/>
    <lineage>
        <taxon>Bacteria</taxon>
        <taxon>Pseudomonadati</taxon>
        <taxon>Thermodesulfobacteriota</taxon>
        <taxon>Desulfuromonadia</taxon>
        <taxon>Desulfuromonadales</taxon>
        <taxon>Geoalkalibacteraceae</taxon>
        <taxon>Geoalkalibacter</taxon>
    </lineage>
</organism>
<evidence type="ECO:0000256" key="4">
    <source>
        <dbReference type="ARBA" id="ARBA00022679"/>
    </source>
</evidence>
<keyword evidence="3 6" id="KW-0489">Methyltransferase</keyword>
<keyword evidence="7" id="KW-0687">Ribonucleoprotein</keyword>
<dbReference type="EC" id="2.1.1.-" evidence="6"/>
<feature type="binding site" evidence="6">
    <location>
        <position position="240"/>
    </location>
    <ligand>
        <name>S-adenosyl-L-methionine</name>
        <dbReference type="ChEBI" id="CHEBI:59789"/>
    </ligand>
</feature>
<dbReference type="Gene3D" id="3.40.50.150">
    <property type="entry name" value="Vaccinia Virus protein VP39"/>
    <property type="match status" value="1"/>
</dbReference>
<comment type="function">
    <text evidence="6">Methylates ribosomal protein L11.</text>
</comment>
<dbReference type="InterPro" id="IPR029063">
    <property type="entry name" value="SAM-dependent_MTases_sf"/>
</dbReference>
<evidence type="ECO:0000256" key="3">
    <source>
        <dbReference type="ARBA" id="ARBA00022603"/>
    </source>
</evidence>
<dbReference type="NCBIfam" id="TIGR00406">
    <property type="entry name" value="prmA"/>
    <property type="match status" value="1"/>
</dbReference>
<feature type="binding site" evidence="6">
    <location>
        <position position="176"/>
    </location>
    <ligand>
        <name>S-adenosyl-L-methionine</name>
        <dbReference type="ChEBI" id="CHEBI:59789"/>
    </ligand>
</feature>
<dbReference type="InterPro" id="IPR050078">
    <property type="entry name" value="Ribosomal_L11_MeTrfase_PrmA"/>
</dbReference>
<gene>
    <name evidence="6 7" type="primary">prmA</name>
    <name evidence="7" type="ORF">L9S41_01850</name>
</gene>
<comment type="similarity">
    <text evidence="1 6">Belongs to the methyltransferase superfamily. PrmA family.</text>
</comment>
<reference evidence="7" key="1">
    <citation type="journal article" date="2022" name="Environ. Microbiol.">
        <title>Geoalkalibacter halelectricus SAP #1 sp. nov. possessing extracellular electron transfer and mineral#reducing capabilities from a haloalkaline environment.</title>
        <authorList>
            <person name="Yadav S."/>
            <person name="Singh R."/>
            <person name="Sundharam S.S."/>
            <person name="Chaudhary S."/>
            <person name="Krishnamurthi S."/>
            <person name="Patil S.A."/>
        </authorList>
    </citation>
    <scope>NUCLEOTIDE SEQUENCE</scope>
    <source>
        <strain evidence="7">SAP-1</strain>
    </source>
</reference>
<evidence type="ECO:0000256" key="6">
    <source>
        <dbReference type="HAMAP-Rule" id="MF_00735"/>
    </source>
</evidence>
<dbReference type="Proteomes" id="UP001060414">
    <property type="component" value="Chromosome"/>
</dbReference>
<dbReference type="Pfam" id="PF06325">
    <property type="entry name" value="PrmA"/>
    <property type="match status" value="1"/>
</dbReference>
<dbReference type="HAMAP" id="MF_00735">
    <property type="entry name" value="Methyltr_PrmA"/>
    <property type="match status" value="1"/>
</dbReference>
<keyword evidence="8" id="KW-1185">Reference proteome</keyword>
<evidence type="ECO:0000313" key="7">
    <source>
        <dbReference type="EMBL" id="UWZ80151.1"/>
    </source>
</evidence>
<feature type="binding site" evidence="6">
    <location>
        <position position="198"/>
    </location>
    <ligand>
        <name>S-adenosyl-L-methionine</name>
        <dbReference type="ChEBI" id="CHEBI:59789"/>
    </ligand>
</feature>
<protein>
    <recommendedName>
        <fullName evidence="6">Ribosomal protein L11 methyltransferase</fullName>
        <shortName evidence="6">L11 Mtase</shortName>
        <ecNumber evidence="6">2.1.1.-</ecNumber>
    </recommendedName>
</protein>
<keyword evidence="5 6" id="KW-0949">S-adenosyl-L-methionine</keyword>